<reference evidence="2 3" key="1">
    <citation type="submission" date="2014-02" db="EMBL/GenBank/DDBJ databases">
        <authorList>
            <person name="Sears C."/>
            <person name="Carroll K."/>
            <person name="Sack B.R."/>
            <person name="Qadri F."/>
            <person name="Myers L.L."/>
            <person name="Chung G.-T."/>
            <person name="Escheverria P."/>
            <person name="Fraser C.M."/>
            <person name="Sadzewicz L."/>
            <person name="Shefchek K.A."/>
            <person name="Tallon L."/>
            <person name="Das S.P."/>
            <person name="Daugherty S."/>
            <person name="Mongodin E.F."/>
        </authorList>
    </citation>
    <scope>NUCLEOTIDE SEQUENCE [LARGE SCALE GENOMIC DNA]</scope>
    <source>
        <strain evidence="2 3">2-F-2 #4</strain>
    </source>
</reference>
<dbReference type="Proteomes" id="UP000022272">
    <property type="component" value="Unassembled WGS sequence"/>
</dbReference>
<proteinExistence type="predicted"/>
<keyword evidence="1" id="KW-1133">Transmembrane helix</keyword>
<keyword evidence="1" id="KW-0812">Transmembrane</keyword>
<evidence type="ECO:0000313" key="3">
    <source>
        <dbReference type="Proteomes" id="UP000022272"/>
    </source>
</evidence>
<name>A0A015YE39_BACFG</name>
<protein>
    <submittedName>
        <fullName evidence="2">Uncharacterized protein</fullName>
    </submittedName>
</protein>
<dbReference type="EMBL" id="JGDM01000050">
    <property type="protein sequence ID" value="EXZ44725.1"/>
    <property type="molecule type" value="Genomic_DNA"/>
</dbReference>
<evidence type="ECO:0000313" key="2">
    <source>
        <dbReference type="EMBL" id="EXZ44725.1"/>
    </source>
</evidence>
<dbReference type="AlphaFoldDB" id="A0A015YE39"/>
<comment type="caution">
    <text evidence="2">The sequence shown here is derived from an EMBL/GenBank/DDBJ whole genome shotgun (WGS) entry which is preliminary data.</text>
</comment>
<organism evidence="2 3">
    <name type="scientific">Bacteroides fragilis str. 2-F-2 #4</name>
    <dbReference type="NCBI Taxonomy" id="1339280"/>
    <lineage>
        <taxon>Bacteria</taxon>
        <taxon>Pseudomonadati</taxon>
        <taxon>Bacteroidota</taxon>
        <taxon>Bacteroidia</taxon>
        <taxon>Bacteroidales</taxon>
        <taxon>Bacteroidaceae</taxon>
        <taxon>Bacteroides</taxon>
    </lineage>
</organism>
<feature type="transmembrane region" description="Helical" evidence="1">
    <location>
        <begin position="6"/>
        <end position="22"/>
    </location>
</feature>
<keyword evidence="1" id="KW-0472">Membrane</keyword>
<sequence>MLTSFSSIVVCSMFYFFLQVSVEETNKRKSFINYIKRKLKCIIK</sequence>
<gene>
    <name evidence="2" type="ORF">M076_2042</name>
</gene>
<evidence type="ECO:0000256" key="1">
    <source>
        <dbReference type="SAM" id="Phobius"/>
    </source>
</evidence>
<accession>A0A015YE39</accession>